<dbReference type="EMBL" id="DXBF01000011">
    <property type="protein sequence ID" value="HIZ61396.1"/>
    <property type="molecule type" value="Genomic_DNA"/>
</dbReference>
<evidence type="ECO:0000313" key="1">
    <source>
        <dbReference type="EMBL" id="HIZ61396.1"/>
    </source>
</evidence>
<evidence type="ECO:0000313" key="2">
    <source>
        <dbReference type="Proteomes" id="UP000824105"/>
    </source>
</evidence>
<gene>
    <name evidence="1" type="ORF">H9724_01315</name>
</gene>
<accession>A0A9D2FIY9</accession>
<proteinExistence type="predicted"/>
<sequence>MAAKTGTTQSGFSFSIPEENLDNMELLDALADLNENDPLQISRVCRLLLGKDQRRALYDHLRTPAGNVPVKAVAEAIGEIFDACGDAGKN</sequence>
<dbReference type="AlphaFoldDB" id="A0A9D2FIY9"/>
<comment type="caution">
    <text evidence="1">The sequence shown here is derived from an EMBL/GenBank/DDBJ whole genome shotgun (WGS) entry which is preliminary data.</text>
</comment>
<organism evidence="1 2">
    <name type="scientific">Candidatus Gemmiger avistercoris</name>
    <dbReference type="NCBI Taxonomy" id="2838606"/>
    <lineage>
        <taxon>Bacteria</taxon>
        <taxon>Bacillati</taxon>
        <taxon>Bacillota</taxon>
        <taxon>Clostridia</taxon>
        <taxon>Eubacteriales</taxon>
        <taxon>Gemmiger</taxon>
    </lineage>
</organism>
<name>A0A9D2FIY9_9FIRM</name>
<reference evidence="1" key="1">
    <citation type="journal article" date="2021" name="PeerJ">
        <title>Extensive microbial diversity within the chicken gut microbiome revealed by metagenomics and culture.</title>
        <authorList>
            <person name="Gilroy R."/>
            <person name="Ravi A."/>
            <person name="Getino M."/>
            <person name="Pursley I."/>
            <person name="Horton D.L."/>
            <person name="Alikhan N.F."/>
            <person name="Baker D."/>
            <person name="Gharbi K."/>
            <person name="Hall N."/>
            <person name="Watson M."/>
            <person name="Adriaenssens E.M."/>
            <person name="Foster-Nyarko E."/>
            <person name="Jarju S."/>
            <person name="Secka A."/>
            <person name="Antonio M."/>
            <person name="Oren A."/>
            <person name="Chaudhuri R.R."/>
            <person name="La Ragione R."/>
            <person name="Hildebrand F."/>
            <person name="Pallen M.J."/>
        </authorList>
    </citation>
    <scope>NUCLEOTIDE SEQUENCE</scope>
    <source>
        <strain evidence="1">CHK188-11489</strain>
    </source>
</reference>
<reference evidence="1" key="2">
    <citation type="submission" date="2021-04" db="EMBL/GenBank/DDBJ databases">
        <authorList>
            <person name="Gilroy R."/>
        </authorList>
    </citation>
    <scope>NUCLEOTIDE SEQUENCE</scope>
    <source>
        <strain evidence="1">CHK188-11489</strain>
    </source>
</reference>
<protein>
    <submittedName>
        <fullName evidence="1">Uncharacterized protein</fullName>
    </submittedName>
</protein>
<dbReference type="Proteomes" id="UP000824105">
    <property type="component" value="Unassembled WGS sequence"/>
</dbReference>